<sequence length="52" mass="5422">QSRVIPAGSRCRGAERYLTGMGTVEAEQLSFSAATGSSGRGSQSRVRTGFLS</sequence>
<keyword evidence="3" id="KW-1185">Reference proteome</keyword>
<feature type="non-terminal residue" evidence="2">
    <location>
        <position position="1"/>
    </location>
</feature>
<proteinExistence type="predicted"/>
<dbReference type="AlphaFoldDB" id="A0A392ST27"/>
<feature type="region of interest" description="Disordered" evidence="1">
    <location>
        <begin position="33"/>
        <end position="52"/>
    </location>
</feature>
<dbReference type="Proteomes" id="UP000265520">
    <property type="component" value="Unassembled WGS sequence"/>
</dbReference>
<protein>
    <submittedName>
        <fullName evidence="2">Uncharacterized protein</fullName>
    </submittedName>
</protein>
<evidence type="ECO:0000313" key="2">
    <source>
        <dbReference type="EMBL" id="MCI52008.1"/>
    </source>
</evidence>
<evidence type="ECO:0000313" key="3">
    <source>
        <dbReference type="Proteomes" id="UP000265520"/>
    </source>
</evidence>
<reference evidence="2 3" key="1">
    <citation type="journal article" date="2018" name="Front. Plant Sci.">
        <title>Red Clover (Trifolium pratense) and Zigzag Clover (T. medium) - A Picture of Genomic Similarities and Differences.</title>
        <authorList>
            <person name="Dluhosova J."/>
            <person name="Istvanek J."/>
            <person name="Nedelnik J."/>
            <person name="Repkova J."/>
        </authorList>
    </citation>
    <scope>NUCLEOTIDE SEQUENCE [LARGE SCALE GENOMIC DNA]</scope>
    <source>
        <strain evidence="3">cv. 10/8</strain>
        <tissue evidence="2">Leaf</tissue>
    </source>
</reference>
<comment type="caution">
    <text evidence="2">The sequence shown here is derived from an EMBL/GenBank/DDBJ whole genome shotgun (WGS) entry which is preliminary data.</text>
</comment>
<dbReference type="EMBL" id="LXQA010440582">
    <property type="protein sequence ID" value="MCI52008.1"/>
    <property type="molecule type" value="Genomic_DNA"/>
</dbReference>
<accession>A0A392ST27</accession>
<organism evidence="2 3">
    <name type="scientific">Trifolium medium</name>
    <dbReference type="NCBI Taxonomy" id="97028"/>
    <lineage>
        <taxon>Eukaryota</taxon>
        <taxon>Viridiplantae</taxon>
        <taxon>Streptophyta</taxon>
        <taxon>Embryophyta</taxon>
        <taxon>Tracheophyta</taxon>
        <taxon>Spermatophyta</taxon>
        <taxon>Magnoliopsida</taxon>
        <taxon>eudicotyledons</taxon>
        <taxon>Gunneridae</taxon>
        <taxon>Pentapetalae</taxon>
        <taxon>rosids</taxon>
        <taxon>fabids</taxon>
        <taxon>Fabales</taxon>
        <taxon>Fabaceae</taxon>
        <taxon>Papilionoideae</taxon>
        <taxon>50 kb inversion clade</taxon>
        <taxon>NPAAA clade</taxon>
        <taxon>Hologalegina</taxon>
        <taxon>IRL clade</taxon>
        <taxon>Trifolieae</taxon>
        <taxon>Trifolium</taxon>
    </lineage>
</organism>
<name>A0A392ST27_9FABA</name>
<evidence type="ECO:0000256" key="1">
    <source>
        <dbReference type="SAM" id="MobiDB-lite"/>
    </source>
</evidence>